<dbReference type="InterPro" id="IPR045324">
    <property type="entry name" value="Small_multidrug_res"/>
</dbReference>
<comment type="subcellular location">
    <subcellularLocation>
        <location evidence="1 7">Cell membrane</location>
        <topology evidence="1 7">Multi-pass membrane protein</topology>
    </subcellularLocation>
</comment>
<proteinExistence type="inferred from homology"/>
<dbReference type="Gene3D" id="1.10.3730.20">
    <property type="match status" value="1"/>
</dbReference>
<organism evidence="9 10">
    <name type="scientific">Nocardioides daeguensis</name>
    <dbReference type="NCBI Taxonomy" id="908359"/>
    <lineage>
        <taxon>Bacteria</taxon>
        <taxon>Bacillati</taxon>
        <taxon>Actinomycetota</taxon>
        <taxon>Actinomycetes</taxon>
        <taxon>Propionibacteriales</taxon>
        <taxon>Nocardioidaceae</taxon>
        <taxon>Nocardioides</taxon>
    </lineage>
</organism>
<name>A0ABP6UQL2_9ACTN</name>
<evidence type="ECO:0000256" key="6">
    <source>
        <dbReference type="ARBA" id="ARBA00023136"/>
    </source>
</evidence>
<keyword evidence="6 8" id="KW-0472">Membrane</keyword>
<gene>
    <name evidence="9" type="ORF">GCM10022263_01140</name>
</gene>
<accession>A0ABP6UQL2</accession>
<feature type="transmembrane region" description="Helical" evidence="8">
    <location>
        <begin position="31"/>
        <end position="52"/>
    </location>
</feature>
<feature type="transmembrane region" description="Helical" evidence="8">
    <location>
        <begin position="59"/>
        <end position="80"/>
    </location>
</feature>
<evidence type="ECO:0000256" key="4">
    <source>
        <dbReference type="ARBA" id="ARBA00022692"/>
    </source>
</evidence>
<dbReference type="SUPFAM" id="SSF103481">
    <property type="entry name" value="Multidrug resistance efflux transporter EmrE"/>
    <property type="match status" value="1"/>
</dbReference>
<evidence type="ECO:0000256" key="5">
    <source>
        <dbReference type="ARBA" id="ARBA00022989"/>
    </source>
</evidence>
<comment type="similarity">
    <text evidence="7">Belongs to the drug/metabolite transporter (DMT) superfamily. Small multidrug resistance (SMR) (TC 2.A.7.1) family.</text>
</comment>
<evidence type="ECO:0000313" key="10">
    <source>
        <dbReference type="Proteomes" id="UP001500301"/>
    </source>
</evidence>
<keyword evidence="2" id="KW-0813">Transport</keyword>
<evidence type="ECO:0000313" key="9">
    <source>
        <dbReference type="EMBL" id="GAA3517226.1"/>
    </source>
</evidence>
<keyword evidence="5 8" id="KW-1133">Transmembrane helix</keyword>
<dbReference type="PANTHER" id="PTHR30561">
    <property type="entry name" value="SMR FAMILY PROTON-DEPENDENT DRUG EFFLUX TRANSPORTER SUGE"/>
    <property type="match status" value="1"/>
</dbReference>
<keyword evidence="10" id="KW-1185">Reference proteome</keyword>
<dbReference type="PANTHER" id="PTHR30561:SF1">
    <property type="entry name" value="MULTIDRUG TRANSPORTER EMRE"/>
    <property type="match status" value="1"/>
</dbReference>
<sequence length="108" mass="11209">MAMAWALLMTAIGVEVAASAALPRTQSFRDPLWTALVLAGYAASIWLLALVVKHLPVSIAYAVWAGLGTAGMAVVGVLFLDERLDLMKAAALALIVLGVVLLNLAGAH</sequence>
<feature type="transmembrane region" description="Helical" evidence="8">
    <location>
        <begin position="86"/>
        <end position="105"/>
    </location>
</feature>
<evidence type="ECO:0000256" key="1">
    <source>
        <dbReference type="ARBA" id="ARBA00004651"/>
    </source>
</evidence>
<dbReference type="RefSeq" id="WP_246592741.1">
    <property type="nucleotide sequence ID" value="NZ_BAABBB010000001.1"/>
</dbReference>
<reference evidence="10" key="1">
    <citation type="journal article" date="2019" name="Int. J. Syst. Evol. Microbiol.">
        <title>The Global Catalogue of Microorganisms (GCM) 10K type strain sequencing project: providing services to taxonomists for standard genome sequencing and annotation.</title>
        <authorList>
            <consortium name="The Broad Institute Genomics Platform"/>
            <consortium name="The Broad Institute Genome Sequencing Center for Infectious Disease"/>
            <person name="Wu L."/>
            <person name="Ma J."/>
        </authorList>
    </citation>
    <scope>NUCLEOTIDE SEQUENCE [LARGE SCALE GENOMIC DNA]</scope>
    <source>
        <strain evidence="10">JCM 17460</strain>
    </source>
</reference>
<evidence type="ECO:0008006" key="11">
    <source>
        <dbReference type="Google" id="ProtNLM"/>
    </source>
</evidence>
<protein>
    <recommendedName>
        <fullName evidence="11">Multidrug efflux SMR transporter</fullName>
    </recommendedName>
</protein>
<evidence type="ECO:0000256" key="7">
    <source>
        <dbReference type="RuleBase" id="RU003942"/>
    </source>
</evidence>
<evidence type="ECO:0000256" key="3">
    <source>
        <dbReference type="ARBA" id="ARBA00022475"/>
    </source>
</evidence>
<comment type="caution">
    <text evidence="9">The sequence shown here is derived from an EMBL/GenBank/DDBJ whole genome shotgun (WGS) entry which is preliminary data.</text>
</comment>
<dbReference type="Proteomes" id="UP001500301">
    <property type="component" value="Unassembled WGS sequence"/>
</dbReference>
<dbReference type="InterPro" id="IPR000390">
    <property type="entry name" value="Small_drug/metabolite_transptr"/>
</dbReference>
<keyword evidence="3" id="KW-1003">Cell membrane</keyword>
<dbReference type="InterPro" id="IPR037185">
    <property type="entry name" value="EmrE-like"/>
</dbReference>
<dbReference type="EMBL" id="BAABBB010000001">
    <property type="protein sequence ID" value="GAA3517226.1"/>
    <property type="molecule type" value="Genomic_DNA"/>
</dbReference>
<keyword evidence="4 7" id="KW-0812">Transmembrane</keyword>
<evidence type="ECO:0000256" key="2">
    <source>
        <dbReference type="ARBA" id="ARBA00022448"/>
    </source>
</evidence>
<evidence type="ECO:0000256" key="8">
    <source>
        <dbReference type="SAM" id="Phobius"/>
    </source>
</evidence>
<dbReference type="Pfam" id="PF00893">
    <property type="entry name" value="Multi_Drug_Res"/>
    <property type="match status" value="1"/>
</dbReference>